<accession>A0A521BLD7</accession>
<sequence>MNKKGYFIEKLAIVGEEKPSILKLIKIIIIMLFCIDKLAFLSLILAVI</sequence>
<reference evidence="2 3" key="1">
    <citation type="submission" date="2017-05" db="EMBL/GenBank/DDBJ databases">
        <authorList>
            <person name="Varghese N."/>
            <person name="Submissions S."/>
        </authorList>
    </citation>
    <scope>NUCLEOTIDE SEQUENCE [LARGE SCALE GENOMIC DNA]</scope>
    <source>
        <strain evidence="2 3">DSM 29982</strain>
    </source>
</reference>
<evidence type="ECO:0000256" key="1">
    <source>
        <dbReference type="SAM" id="Phobius"/>
    </source>
</evidence>
<evidence type="ECO:0000313" key="3">
    <source>
        <dbReference type="Proteomes" id="UP000319267"/>
    </source>
</evidence>
<keyword evidence="1" id="KW-0812">Transmembrane</keyword>
<protein>
    <submittedName>
        <fullName evidence="2">Uncharacterized protein</fullName>
    </submittedName>
</protein>
<name>A0A521BLD7_9FLAO</name>
<organism evidence="2 3">
    <name type="scientific">Flavobacterium nitrogenifigens</name>
    <dbReference type="NCBI Taxonomy" id="1617283"/>
    <lineage>
        <taxon>Bacteria</taxon>
        <taxon>Pseudomonadati</taxon>
        <taxon>Bacteroidota</taxon>
        <taxon>Flavobacteriia</taxon>
        <taxon>Flavobacteriales</taxon>
        <taxon>Flavobacteriaceae</taxon>
        <taxon>Flavobacterium</taxon>
    </lineage>
</organism>
<feature type="transmembrane region" description="Helical" evidence="1">
    <location>
        <begin position="21"/>
        <end position="47"/>
    </location>
</feature>
<dbReference type="AlphaFoldDB" id="A0A521BLD7"/>
<gene>
    <name evidence="2" type="ORF">SAMN06265220_1011095</name>
</gene>
<proteinExistence type="predicted"/>
<dbReference type="EMBL" id="FXTQ01000001">
    <property type="protein sequence ID" value="SMO47916.1"/>
    <property type="molecule type" value="Genomic_DNA"/>
</dbReference>
<keyword evidence="3" id="KW-1185">Reference proteome</keyword>
<keyword evidence="1" id="KW-0472">Membrane</keyword>
<evidence type="ECO:0000313" key="2">
    <source>
        <dbReference type="EMBL" id="SMO47916.1"/>
    </source>
</evidence>
<keyword evidence="1" id="KW-1133">Transmembrane helix</keyword>
<dbReference type="Proteomes" id="UP000319267">
    <property type="component" value="Unassembled WGS sequence"/>
</dbReference>